<dbReference type="Proteomes" id="UP000541444">
    <property type="component" value="Unassembled WGS sequence"/>
</dbReference>
<dbReference type="Pfam" id="PF16916">
    <property type="entry name" value="ZT_dimer"/>
    <property type="match status" value="1"/>
</dbReference>
<dbReference type="EMBL" id="JACGCM010002249">
    <property type="protein sequence ID" value="KAF6142680.1"/>
    <property type="molecule type" value="Genomic_DNA"/>
</dbReference>
<dbReference type="FunFam" id="3.30.70.1350:FF:000008">
    <property type="entry name" value="Metal tolerance protein C1"/>
    <property type="match status" value="1"/>
</dbReference>
<evidence type="ECO:0000256" key="1">
    <source>
        <dbReference type="ARBA" id="ARBA00022448"/>
    </source>
</evidence>
<reference evidence="4 5" key="1">
    <citation type="journal article" date="2020" name="IScience">
        <title>Genome Sequencing of the Endangered Kingdonia uniflora (Circaeasteraceae, Ranunculales) Reveals Potential Mechanisms of Evolutionary Specialization.</title>
        <authorList>
            <person name="Sun Y."/>
            <person name="Deng T."/>
            <person name="Zhang A."/>
            <person name="Moore M.J."/>
            <person name="Landis J.B."/>
            <person name="Lin N."/>
            <person name="Zhang H."/>
            <person name="Zhang X."/>
            <person name="Huang J."/>
            <person name="Zhang X."/>
            <person name="Sun H."/>
            <person name="Wang H."/>
        </authorList>
    </citation>
    <scope>NUCLEOTIDE SEQUENCE [LARGE SCALE GENOMIC DNA]</scope>
    <source>
        <strain evidence="4">TB1705</strain>
        <tissue evidence="4">Leaf</tissue>
    </source>
</reference>
<dbReference type="OrthoDB" id="435980at2759"/>
<dbReference type="SUPFAM" id="SSF160240">
    <property type="entry name" value="Cation efflux protein cytoplasmic domain-like"/>
    <property type="match status" value="1"/>
</dbReference>
<organism evidence="4 5">
    <name type="scientific">Kingdonia uniflora</name>
    <dbReference type="NCBI Taxonomy" id="39325"/>
    <lineage>
        <taxon>Eukaryota</taxon>
        <taxon>Viridiplantae</taxon>
        <taxon>Streptophyta</taxon>
        <taxon>Embryophyta</taxon>
        <taxon>Tracheophyta</taxon>
        <taxon>Spermatophyta</taxon>
        <taxon>Magnoliopsida</taxon>
        <taxon>Ranunculales</taxon>
        <taxon>Circaeasteraceae</taxon>
        <taxon>Kingdonia</taxon>
    </lineage>
</organism>
<dbReference type="PANTHER" id="PTHR43840:SF15">
    <property type="entry name" value="MITOCHONDRIAL METAL TRANSPORTER 1-RELATED"/>
    <property type="match status" value="1"/>
</dbReference>
<dbReference type="AlphaFoldDB" id="A0A7J7LJH7"/>
<accession>A0A7J7LJH7</accession>
<evidence type="ECO:0000256" key="2">
    <source>
        <dbReference type="SAM" id="Coils"/>
    </source>
</evidence>
<gene>
    <name evidence="4" type="ORF">GIB67_015166</name>
</gene>
<dbReference type="Gene3D" id="3.30.70.1350">
    <property type="entry name" value="Cation efflux protein, cytoplasmic domain"/>
    <property type="match status" value="2"/>
</dbReference>
<comment type="caution">
    <text evidence="4">The sequence shown here is derived from an EMBL/GenBank/DDBJ whole genome shotgun (WGS) entry which is preliminary data.</text>
</comment>
<keyword evidence="2" id="KW-0175">Coiled coil</keyword>
<evidence type="ECO:0000313" key="4">
    <source>
        <dbReference type="EMBL" id="KAF6142680.1"/>
    </source>
</evidence>
<dbReference type="PANTHER" id="PTHR43840">
    <property type="entry name" value="MITOCHONDRIAL METAL TRANSPORTER 1-RELATED"/>
    <property type="match status" value="1"/>
</dbReference>
<dbReference type="InterPro" id="IPR036837">
    <property type="entry name" value="Cation_efflux_CTD_sf"/>
</dbReference>
<dbReference type="InterPro" id="IPR027470">
    <property type="entry name" value="Cation_efflux_CTD"/>
</dbReference>
<dbReference type="GO" id="GO:0008324">
    <property type="term" value="F:monoatomic cation transmembrane transporter activity"/>
    <property type="evidence" value="ECO:0007669"/>
    <property type="project" value="TreeGrafter"/>
</dbReference>
<dbReference type="GO" id="GO:0016020">
    <property type="term" value="C:membrane"/>
    <property type="evidence" value="ECO:0007669"/>
    <property type="project" value="TreeGrafter"/>
</dbReference>
<feature type="domain" description="Cation efflux protein cytoplasmic" evidence="3">
    <location>
        <begin position="36"/>
        <end position="108"/>
    </location>
</feature>
<evidence type="ECO:0000259" key="3">
    <source>
        <dbReference type="Pfam" id="PF16916"/>
    </source>
</evidence>
<name>A0A7J7LJH7_9MAGN</name>
<dbReference type="InterPro" id="IPR050291">
    <property type="entry name" value="CDF_Transporter"/>
</dbReference>
<protein>
    <recommendedName>
        <fullName evidence="3">Cation efflux protein cytoplasmic domain-containing protein</fullName>
    </recommendedName>
</protein>
<proteinExistence type="predicted"/>
<evidence type="ECO:0000313" key="5">
    <source>
        <dbReference type="Proteomes" id="UP000541444"/>
    </source>
</evidence>
<sequence length="239" mass="26479">MGEGVFEVEVMMDECCVLALDSVMELVDAGVPLPLLNPIKQTILKVEGVKGCHHLRGRRAGSSIHLDVHIEVDPFSSVSAAHDIGEGVRRDIQNSHSEVAEVFIHIDPAVAHLSSSTRDQQADLKGMSSHNSNACSEQKDIEAIVSNIFSTKFSEIIILEHITYHSLQGKFFLQIEVSMPFEMLIRDAKEIAEEAEKEILNVASNISQVSIQLRLGHLIPQFHHESRPSNNEERSETGL</sequence>
<feature type="coiled-coil region" evidence="2">
    <location>
        <begin position="185"/>
        <end position="212"/>
    </location>
</feature>
<keyword evidence="5" id="KW-1185">Reference proteome</keyword>
<keyword evidence="1" id="KW-0813">Transport</keyword>